<organism evidence="2 3">
    <name type="scientific">Melanomma pulvis-pyrius CBS 109.77</name>
    <dbReference type="NCBI Taxonomy" id="1314802"/>
    <lineage>
        <taxon>Eukaryota</taxon>
        <taxon>Fungi</taxon>
        <taxon>Dikarya</taxon>
        <taxon>Ascomycota</taxon>
        <taxon>Pezizomycotina</taxon>
        <taxon>Dothideomycetes</taxon>
        <taxon>Pleosporomycetidae</taxon>
        <taxon>Pleosporales</taxon>
        <taxon>Melanommataceae</taxon>
        <taxon>Melanomma</taxon>
    </lineage>
</organism>
<accession>A0A6A6WNL1</accession>
<dbReference type="Proteomes" id="UP000799757">
    <property type="component" value="Unassembled WGS sequence"/>
</dbReference>
<evidence type="ECO:0000313" key="2">
    <source>
        <dbReference type="EMBL" id="KAF2785533.1"/>
    </source>
</evidence>
<evidence type="ECO:0000313" key="3">
    <source>
        <dbReference type="Proteomes" id="UP000799757"/>
    </source>
</evidence>
<reference evidence="2" key="1">
    <citation type="journal article" date="2020" name="Stud. Mycol.">
        <title>101 Dothideomycetes genomes: a test case for predicting lifestyles and emergence of pathogens.</title>
        <authorList>
            <person name="Haridas S."/>
            <person name="Albert R."/>
            <person name="Binder M."/>
            <person name="Bloem J."/>
            <person name="Labutti K."/>
            <person name="Salamov A."/>
            <person name="Andreopoulos B."/>
            <person name="Baker S."/>
            <person name="Barry K."/>
            <person name="Bills G."/>
            <person name="Bluhm B."/>
            <person name="Cannon C."/>
            <person name="Castanera R."/>
            <person name="Culley D."/>
            <person name="Daum C."/>
            <person name="Ezra D."/>
            <person name="Gonzalez J."/>
            <person name="Henrissat B."/>
            <person name="Kuo A."/>
            <person name="Liang C."/>
            <person name="Lipzen A."/>
            <person name="Lutzoni F."/>
            <person name="Magnuson J."/>
            <person name="Mondo S."/>
            <person name="Nolan M."/>
            <person name="Ohm R."/>
            <person name="Pangilinan J."/>
            <person name="Park H.-J."/>
            <person name="Ramirez L."/>
            <person name="Alfaro M."/>
            <person name="Sun H."/>
            <person name="Tritt A."/>
            <person name="Yoshinaga Y."/>
            <person name="Zwiers L.-H."/>
            <person name="Turgeon B."/>
            <person name="Goodwin S."/>
            <person name="Spatafora J."/>
            <person name="Crous P."/>
            <person name="Grigoriev I."/>
        </authorList>
    </citation>
    <scope>NUCLEOTIDE SEQUENCE</scope>
    <source>
        <strain evidence="2">CBS 109.77</strain>
    </source>
</reference>
<protein>
    <submittedName>
        <fullName evidence="2">Uncharacterized protein</fullName>
    </submittedName>
</protein>
<sequence length="223" mass="23140">MTTSHPQAGAGASSAWLVSWGDETTTHTPLQAALHCLGDELGDETTMGSYHPQAAAMIAASTAWGVSWGDDDTYTPSSCPPPPGGKGDCIPPFKSVLVLVPVPVLLNAPLFSLQPLEPKCPGPLPSPPQLIRQAIRKVASRRPLTPPGSSSSAGEGKDDDGDDCKPLQVGAGAVECASLQPPAVGAQMPRVYSATICQLGGRSPQHYLSSNQASHHSRKYAKS</sequence>
<name>A0A6A6WNL1_9PLEO</name>
<proteinExistence type="predicted"/>
<dbReference type="EMBL" id="MU002894">
    <property type="protein sequence ID" value="KAF2785533.1"/>
    <property type="molecule type" value="Genomic_DNA"/>
</dbReference>
<keyword evidence="3" id="KW-1185">Reference proteome</keyword>
<gene>
    <name evidence="2" type="ORF">K505DRAFT_380835</name>
</gene>
<feature type="region of interest" description="Disordered" evidence="1">
    <location>
        <begin position="139"/>
        <end position="167"/>
    </location>
</feature>
<dbReference type="AlphaFoldDB" id="A0A6A6WNL1"/>
<evidence type="ECO:0000256" key="1">
    <source>
        <dbReference type="SAM" id="MobiDB-lite"/>
    </source>
</evidence>
<feature type="region of interest" description="Disordered" evidence="1">
    <location>
        <begin position="203"/>
        <end position="223"/>
    </location>
</feature>